<feature type="compositionally biased region" description="Basic residues" evidence="1">
    <location>
        <begin position="54"/>
        <end position="69"/>
    </location>
</feature>
<sequence>MYKLTLAAYWWPPVAQLIHSTKLVIVGAAPPNGSSDPFRWRKFANNGMNICGLPHKKHISARGTRKRKDQGHPSQATHQDETSDEDKPHAEPPARTGGKKVEVVKVVPPRSKLSKSKDIPFQFKSKKSVLRHPKWYTLHTFAAGEDYQQATVGKEGIGNGQRVAKIIPYQEPPNHKRTEYRVPALGLASHCH</sequence>
<organism>
    <name type="scientific">Serpula lacrymans var. lacrymans (strain S7.9)</name>
    <name type="common">Dry rot fungus</name>
    <dbReference type="NCBI Taxonomy" id="578457"/>
    <lineage>
        <taxon>Eukaryota</taxon>
        <taxon>Fungi</taxon>
        <taxon>Dikarya</taxon>
        <taxon>Basidiomycota</taxon>
        <taxon>Agaricomycotina</taxon>
        <taxon>Agaricomycetes</taxon>
        <taxon>Agaricomycetidae</taxon>
        <taxon>Boletales</taxon>
        <taxon>Coniophorineae</taxon>
        <taxon>Serpulaceae</taxon>
        <taxon>Serpula</taxon>
    </lineage>
</organism>
<accession>F8NDB0</accession>
<proteinExistence type="predicted"/>
<feature type="compositionally biased region" description="Basic and acidic residues" evidence="1">
    <location>
        <begin position="78"/>
        <end position="92"/>
    </location>
</feature>
<evidence type="ECO:0000313" key="2">
    <source>
        <dbReference type="EMBL" id="EGO30194.1"/>
    </source>
</evidence>
<feature type="region of interest" description="Disordered" evidence="1">
    <location>
        <begin position="54"/>
        <end position="101"/>
    </location>
</feature>
<reference evidence="2" key="1">
    <citation type="submission" date="2011-04" db="EMBL/GenBank/DDBJ databases">
        <title>Evolution of plant cell wall degrading machinery underlies the functional diversity of forest fungi.</title>
        <authorList>
            <consortium name="US DOE Joint Genome Institute (JGI-PGF)"/>
            <person name="Eastwood D.C."/>
            <person name="Floudas D."/>
            <person name="Binder M."/>
            <person name="Majcherczyk A."/>
            <person name="Schneider P."/>
            <person name="Aerts A."/>
            <person name="Asiegbu F.O."/>
            <person name="Baker S.E."/>
            <person name="Barry K."/>
            <person name="Bendiksby M."/>
            <person name="Blumentritt M."/>
            <person name="Coutinho P.M."/>
            <person name="Cullen D."/>
            <person name="Cullen D."/>
            <person name="Gathman A."/>
            <person name="Goodell B."/>
            <person name="Henrissat B."/>
            <person name="Ihrmark K."/>
            <person name="Kauserud H."/>
            <person name="Kohler A."/>
            <person name="LaButti K."/>
            <person name="Lapidus A."/>
            <person name="Lavin J.L."/>
            <person name="Lee Y.-H."/>
            <person name="Lindquist E."/>
            <person name="Lilly W."/>
            <person name="Lucas S."/>
            <person name="Morin E."/>
            <person name="Murat C."/>
            <person name="Oguiza J.A."/>
            <person name="Park J."/>
            <person name="Pisabarro A.G."/>
            <person name="Riley R."/>
            <person name="Rosling A."/>
            <person name="Salamov A."/>
            <person name="Schmidt O."/>
            <person name="Schmutz J."/>
            <person name="Skrede I."/>
            <person name="Stenlid J."/>
            <person name="Wiebenga A."/>
            <person name="Xie X."/>
            <person name="Kues U."/>
            <person name="Hibbett D.S."/>
            <person name="Hoffmeister D."/>
            <person name="Hogberg N."/>
            <person name="Martin F."/>
            <person name="Grigoriev I.V."/>
            <person name="Watkinson S.C."/>
        </authorList>
    </citation>
    <scope>NUCLEOTIDE SEQUENCE</scope>
    <source>
        <strain evidence="2">S7.9</strain>
    </source>
</reference>
<dbReference type="HOGENOM" id="CLU_1415967_0_0_1"/>
<evidence type="ECO:0000256" key="1">
    <source>
        <dbReference type="SAM" id="MobiDB-lite"/>
    </source>
</evidence>
<dbReference type="KEGG" id="sla:SERLADRAFT_404479"/>
<dbReference type="Proteomes" id="UP000008064">
    <property type="component" value="Unassembled WGS sequence"/>
</dbReference>
<dbReference type="RefSeq" id="XP_007312078.1">
    <property type="nucleotide sequence ID" value="XM_007312016.1"/>
</dbReference>
<dbReference type="AlphaFoldDB" id="F8NDB0"/>
<dbReference type="GeneID" id="18812342"/>
<dbReference type="EMBL" id="GL945428">
    <property type="protein sequence ID" value="EGO30194.1"/>
    <property type="molecule type" value="Genomic_DNA"/>
</dbReference>
<protein>
    <submittedName>
        <fullName evidence="2">Uncharacterized protein</fullName>
    </submittedName>
</protein>
<gene>
    <name evidence="2" type="ORF">SERLADRAFT_404479</name>
</gene>
<name>F8NDB0_SERL9</name>